<dbReference type="InterPro" id="IPR000488">
    <property type="entry name" value="Death_dom"/>
</dbReference>
<dbReference type="CDD" id="cd01670">
    <property type="entry name" value="Death"/>
    <property type="match status" value="1"/>
</dbReference>
<evidence type="ECO:0000259" key="3">
    <source>
        <dbReference type="PROSITE" id="PS50017"/>
    </source>
</evidence>
<feature type="coiled-coil region" evidence="1">
    <location>
        <begin position="379"/>
        <end position="416"/>
    </location>
</feature>
<feature type="region of interest" description="Disordered" evidence="2">
    <location>
        <begin position="96"/>
        <end position="123"/>
    </location>
</feature>
<evidence type="ECO:0000313" key="5">
    <source>
        <dbReference type="Proteomes" id="UP000007879"/>
    </source>
</evidence>
<sequence length="519" mass="59916">MASSSNQAYLYERPQLSRLCSQIRTSRWHQLGIQLEVDQATLSNIRDDGSIPYEEKRCRMFEKWLDGNSRATNKQLLEALRLKVIGEDAMAEEYEQTLVSSQQESNGRIEGTADSTQNEDNPTKEVMEEMSKKAISTTVKLTSEALELQAKYHKLLHLVQTSCREAELEPIKNIVRTILQEKSLYQLAAIARYRREINSLSSVDQVFQFLVEKHFISYLNFQLLKEFSTKTICGLEASKKIEREISKYQKHFKSFMDIPEFSTLIQVFDENPHLNPSTIVGLPIIIISLFGSWKHRNRKELSDWIPFLKENKELLQSMGYKCILITYALFPIDIPQVMTFLNDCTKMEELKKNGITIEISEEATTMFKLLSSPDVSTLISKLEAEMKVLQEENTKLKEMIDSLKQTQEKIMDMLTQTQDKITQNKEAIHQMAATQNQDKKSNDYNFTEIQNGEHQVPVPKRGRSKSEIVSAKSEQKRPQYLPVYVHRTSYPGPGTEERMIKRPLSLGEYTIVAIHSHLQ</sequence>
<reference evidence="4" key="2">
    <citation type="submission" date="2017-05" db="UniProtKB">
        <authorList>
            <consortium name="EnsemblMetazoa"/>
        </authorList>
    </citation>
    <scope>IDENTIFICATION</scope>
</reference>
<evidence type="ECO:0000256" key="1">
    <source>
        <dbReference type="SAM" id="Coils"/>
    </source>
</evidence>
<keyword evidence="5" id="KW-1185">Reference proteome</keyword>
<proteinExistence type="predicted"/>
<evidence type="ECO:0000313" key="4">
    <source>
        <dbReference type="EnsemblMetazoa" id="Aqu2.1.15331_001"/>
    </source>
</evidence>
<dbReference type="Proteomes" id="UP000007879">
    <property type="component" value="Unassembled WGS sequence"/>
</dbReference>
<dbReference type="PROSITE" id="PS50017">
    <property type="entry name" value="DEATH_DOMAIN"/>
    <property type="match status" value="1"/>
</dbReference>
<feature type="compositionally biased region" description="Polar residues" evidence="2">
    <location>
        <begin position="97"/>
        <end position="106"/>
    </location>
</feature>
<dbReference type="SUPFAM" id="SSF47986">
    <property type="entry name" value="DEATH domain"/>
    <property type="match status" value="1"/>
</dbReference>
<feature type="domain" description="Death" evidence="3">
    <location>
        <begin position="27"/>
        <end position="81"/>
    </location>
</feature>
<dbReference type="Gene3D" id="1.10.533.10">
    <property type="entry name" value="Death Domain, Fas"/>
    <property type="match status" value="1"/>
</dbReference>
<dbReference type="GO" id="GO:0007165">
    <property type="term" value="P:signal transduction"/>
    <property type="evidence" value="ECO:0007669"/>
    <property type="project" value="InterPro"/>
</dbReference>
<organism evidence="4">
    <name type="scientific">Amphimedon queenslandica</name>
    <name type="common">Sponge</name>
    <dbReference type="NCBI Taxonomy" id="400682"/>
    <lineage>
        <taxon>Eukaryota</taxon>
        <taxon>Metazoa</taxon>
        <taxon>Porifera</taxon>
        <taxon>Demospongiae</taxon>
        <taxon>Heteroscleromorpha</taxon>
        <taxon>Haplosclerida</taxon>
        <taxon>Niphatidae</taxon>
        <taxon>Amphimedon</taxon>
    </lineage>
</organism>
<protein>
    <recommendedName>
        <fullName evidence="3">Death domain-containing protein</fullName>
    </recommendedName>
</protein>
<gene>
    <name evidence="4" type="primary">109587282</name>
</gene>
<accession>A0A1X7TL20</accession>
<dbReference type="EnsemblMetazoa" id="XM_020003526.1">
    <property type="protein sequence ID" value="XP_019859085.1"/>
    <property type="gene ID" value="LOC109587282"/>
</dbReference>
<dbReference type="InParanoid" id="A0A1X7TL20"/>
<reference evidence="5" key="1">
    <citation type="journal article" date="2010" name="Nature">
        <title>The Amphimedon queenslandica genome and the evolution of animal complexity.</title>
        <authorList>
            <person name="Srivastava M."/>
            <person name="Simakov O."/>
            <person name="Chapman J."/>
            <person name="Fahey B."/>
            <person name="Gauthier M.E."/>
            <person name="Mitros T."/>
            <person name="Richards G.S."/>
            <person name="Conaco C."/>
            <person name="Dacre M."/>
            <person name="Hellsten U."/>
            <person name="Larroux C."/>
            <person name="Putnam N.H."/>
            <person name="Stanke M."/>
            <person name="Adamska M."/>
            <person name="Darling A."/>
            <person name="Degnan S.M."/>
            <person name="Oakley T.H."/>
            <person name="Plachetzki D.C."/>
            <person name="Zhai Y."/>
            <person name="Adamski M."/>
            <person name="Calcino A."/>
            <person name="Cummins S.F."/>
            <person name="Goodstein D.M."/>
            <person name="Harris C."/>
            <person name="Jackson D.J."/>
            <person name="Leys S.P."/>
            <person name="Shu S."/>
            <person name="Woodcroft B.J."/>
            <person name="Vervoort M."/>
            <person name="Kosik K.S."/>
            <person name="Manning G."/>
            <person name="Degnan B.M."/>
            <person name="Rokhsar D.S."/>
        </authorList>
    </citation>
    <scope>NUCLEOTIDE SEQUENCE [LARGE SCALE GENOMIC DNA]</scope>
</reference>
<dbReference type="AlphaFoldDB" id="A0A1X7TL20"/>
<dbReference type="EnsemblMetazoa" id="Aqu2.1.15331_001">
    <property type="protein sequence ID" value="Aqu2.1.15331_001"/>
    <property type="gene ID" value="Aqu2.1.15331"/>
</dbReference>
<evidence type="ECO:0000256" key="2">
    <source>
        <dbReference type="SAM" id="MobiDB-lite"/>
    </source>
</evidence>
<keyword evidence="1" id="KW-0175">Coiled coil</keyword>
<name>A0A1X7TL20_AMPQE</name>
<dbReference type="InterPro" id="IPR011029">
    <property type="entry name" value="DEATH-like_dom_sf"/>
</dbReference>
<dbReference type="KEGG" id="aqu:109587282"/>